<dbReference type="PANTHER" id="PTHR30050">
    <property type="entry name" value="CHROMOSOMAL REPLICATION INITIATOR PROTEIN DNAA"/>
    <property type="match status" value="1"/>
</dbReference>
<evidence type="ECO:0000259" key="2">
    <source>
        <dbReference type="Pfam" id="PF01695"/>
    </source>
</evidence>
<dbReference type="Proteomes" id="UP000232496">
    <property type="component" value="Chromosome"/>
</dbReference>
<feature type="domain" description="IstB-like ATP-binding" evidence="2">
    <location>
        <begin position="19"/>
        <end position="228"/>
    </location>
</feature>
<accession>A0AAN1M4E3</accession>
<dbReference type="PIRSF" id="PIRSF003073">
    <property type="entry name" value="DNAC_TnpB_IstB"/>
    <property type="match status" value="1"/>
</dbReference>
<gene>
    <name evidence="3" type="ORF">DRBB29_0482</name>
</gene>
<proteinExistence type="predicted"/>
<sequence length="278" mass="31975">MRLDEQTRRQLRDMGCTELLDAFVNQDEDACAALDAGQRIRLAVDEAHAAFTDKRIGGLARRARLRYPQADLRTLDMLDERGISRELVASLADCSWVERHRNIVAQGYCGSGKSWIICALARQACRNRYRARYIRIPDLEEEWRQAADKPQGRSRLLKRYSAYTVLALDEWLFDPPEERFRAFLFELMECRHDTGSTLFATQYPQKDRHQRLGGGTHADAIMDRSAQHHLAGNRRLQHEGTRTRPVAANQSRKQERHRQCPIPSTPVPSHNNPSAESE</sequence>
<dbReference type="Gene3D" id="3.40.50.300">
    <property type="entry name" value="P-loop containing nucleotide triphosphate hydrolases"/>
    <property type="match status" value="1"/>
</dbReference>
<name>A0AAN1M4E3_BIFBR</name>
<protein>
    <submittedName>
        <fullName evidence="3">Transposase</fullName>
    </submittedName>
</protein>
<reference evidence="3 4" key="1">
    <citation type="submission" date="2017-09" db="EMBL/GenBank/DDBJ databases">
        <title>Comparative genomics and methylome analysis of the gut commensal Bifidobacterium breve.</title>
        <authorList>
            <person name="Bottacini F."/>
            <person name="Morrissey R."/>
            <person name="Roberts R.J."/>
            <person name="James K."/>
            <person name="van Breen J."/>
            <person name="Egan M."/>
            <person name="Lambert J."/>
            <person name="van Limpt K."/>
            <person name="Stanton C."/>
            <person name="Knol J."/>
            <person name="O' Connell Motherway M."/>
            <person name="van Sinderen D."/>
        </authorList>
    </citation>
    <scope>NUCLEOTIDE SEQUENCE [LARGE SCALE GENOMIC DNA]</scope>
    <source>
        <strain evidence="3 4">DRBB29</strain>
    </source>
</reference>
<feature type="region of interest" description="Disordered" evidence="1">
    <location>
        <begin position="233"/>
        <end position="278"/>
    </location>
</feature>
<dbReference type="InterPro" id="IPR027417">
    <property type="entry name" value="P-loop_NTPase"/>
</dbReference>
<dbReference type="GO" id="GO:0005524">
    <property type="term" value="F:ATP binding"/>
    <property type="evidence" value="ECO:0007669"/>
    <property type="project" value="InterPro"/>
</dbReference>
<dbReference type="InterPro" id="IPR002611">
    <property type="entry name" value="IstB_ATP-bd"/>
</dbReference>
<organism evidence="3 4">
    <name type="scientific">Bifidobacterium breve</name>
    <dbReference type="NCBI Taxonomy" id="1685"/>
    <lineage>
        <taxon>Bacteria</taxon>
        <taxon>Bacillati</taxon>
        <taxon>Actinomycetota</taxon>
        <taxon>Actinomycetes</taxon>
        <taxon>Bifidobacteriales</taxon>
        <taxon>Bifidobacteriaceae</taxon>
        <taxon>Bifidobacterium</taxon>
    </lineage>
</organism>
<dbReference type="PANTHER" id="PTHR30050:SF4">
    <property type="entry name" value="ATP-BINDING PROTEIN RV3427C IN INSERTION SEQUENCE-RELATED"/>
    <property type="match status" value="1"/>
</dbReference>
<dbReference type="InterPro" id="IPR028350">
    <property type="entry name" value="DNAC/IstB-like"/>
</dbReference>
<dbReference type="EMBL" id="CP023198">
    <property type="protein sequence ID" value="AUE18051.1"/>
    <property type="molecule type" value="Genomic_DNA"/>
</dbReference>
<feature type="compositionally biased region" description="Polar residues" evidence="1">
    <location>
        <begin position="267"/>
        <end position="278"/>
    </location>
</feature>
<dbReference type="AlphaFoldDB" id="A0AAN1M4E3"/>
<dbReference type="RefSeq" id="WP_232783463.1">
    <property type="nucleotide sequence ID" value="NZ_CP021552.1"/>
</dbReference>
<dbReference type="Pfam" id="PF01695">
    <property type="entry name" value="IstB_IS21"/>
    <property type="match status" value="1"/>
</dbReference>
<evidence type="ECO:0000256" key="1">
    <source>
        <dbReference type="SAM" id="MobiDB-lite"/>
    </source>
</evidence>
<evidence type="ECO:0000313" key="4">
    <source>
        <dbReference type="Proteomes" id="UP000232496"/>
    </source>
</evidence>
<dbReference type="SUPFAM" id="SSF52540">
    <property type="entry name" value="P-loop containing nucleoside triphosphate hydrolases"/>
    <property type="match status" value="1"/>
</dbReference>
<evidence type="ECO:0000313" key="3">
    <source>
        <dbReference type="EMBL" id="AUE18051.1"/>
    </source>
</evidence>
<dbReference type="GO" id="GO:0006260">
    <property type="term" value="P:DNA replication"/>
    <property type="evidence" value="ECO:0007669"/>
    <property type="project" value="TreeGrafter"/>
</dbReference>